<dbReference type="FunFam" id="1.10.10.10:FF:000217">
    <property type="entry name" value="Peroxisomal membrane protein PEX14"/>
    <property type="match status" value="1"/>
</dbReference>
<evidence type="ECO:0000313" key="20">
    <source>
        <dbReference type="EMBL" id="KAJ4794240.1"/>
    </source>
</evidence>
<feature type="region of interest" description="Disordered" evidence="16">
    <location>
        <begin position="371"/>
        <end position="509"/>
    </location>
</feature>
<feature type="domain" description="Peroxisomal membrane protein PEX14 central plants" evidence="19">
    <location>
        <begin position="140"/>
        <end position="258"/>
    </location>
</feature>
<dbReference type="Proteomes" id="UP001140206">
    <property type="component" value="Chromosome 2"/>
</dbReference>
<feature type="compositionally biased region" description="Polar residues" evidence="16">
    <location>
        <begin position="373"/>
        <end position="393"/>
    </location>
</feature>
<feature type="compositionally biased region" description="Low complexity" evidence="16">
    <location>
        <begin position="475"/>
        <end position="490"/>
    </location>
</feature>
<dbReference type="GO" id="GO:1990429">
    <property type="term" value="C:peroxisomal importomer complex"/>
    <property type="evidence" value="ECO:0007669"/>
    <property type="project" value="TreeGrafter"/>
</dbReference>
<evidence type="ECO:0000256" key="14">
    <source>
        <dbReference type="RuleBase" id="RU367032"/>
    </source>
</evidence>
<dbReference type="Gene3D" id="1.10.10.10">
    <property type="entry name" value="Winged helix-like DNA-binding domain superfamily/Winged helix DNA-binding domain"/>
    <property type="match status" value="1"/>
</dbReference>
<feature type="transmembrane region" description="Helical" evidence="17">
    <location>
        <begin position="143"/>
        <end position="164"/>
    </location>
</feature>
<dbReference type="PANTHER" id="PTHR23058">
    <property type="entry name" value="PEROXISOMAL MEMBRANE PROTEIN PEX14"/>
    <property type="match status" value="1"/>
</dbReference>
<feature type="coiled-coil region" evidence="15">
    <location>
        <begin position="180"/>
        <end position="207"/>
    </location>
</feature>
<keyword evidence="6 17" id="KW-1133">Transmembrane helix</keyword>
<evidence type="ECO:0000313" key="21">
    <source>
        <dbReference type="Proteomes" id="UP001140206"/>
    </source>
</evidence>
<dbReference type="InterPro" id="IPR036388">
    <property type="entry name" value="WH-like_DNA-bd_sf"/>
</dbReference>
<evidence type="ECO:0000256" key="13">
    <source>
        <dbReference type="ARBA" id="ARBA00064754"/>
    </source>
</evidence>
<keyword evidence="9 14" id="KW-0576">Peroxisome</keyword>
<evidence type="ECO:0000256" key="6">
    <source>
        <dbReference type="ARBA" id="ARBA00022989"/>
    </source>
</evidence>
<comment type="similarity">
    <text evidence="2 14">Belongs to the peroxin-14 family.</text>
</comment>
<evidence type="ECO:0000256" key="5">
    <source>
        <dbReference type="ARBA" id="ARBA00022927"/>
    </source>
</evidence>
<dbReference type="Pfam" id="PF23020">
    <property type="entry name" value="PEX14-like_2nd"/>
    <property type="match status" value="1"/>
</dbReference>
<evidence type="ECO:0000256" key="15">
    <source>
        <dbReference type="SAM" id="Coils"/>
    </source>
</evidence>
<accession>A0AAV8FL50</accession>
<dbReference type="InterPro" id="IPR054154">
    <property type="entry name" value="PEX14-like_M_plants"/>
</dbReference>
<evidence type="ECO:0000256" key="12">
    <source>
        <dbReference type="ARBA" id="ARBA00053920"/>
    </source>
</evidence>
<feature type="domain" description="Peroxisome membrane anchor protein Pex14p N-terminal" evidence="18">
    <location>
        <begin position="46"/>
        <end position="90"/>
    </location>
</feature>
<comment type="function">
    <text evidence="12 14">Component of the PEX13-PEX14 docking complex, a translocon channel that specifically mediates the import of peroxisomal cargo proteins bound to PEX5 receptor. The PEX13-PEX14 docking complex forms a large import pore which can be opened to a diameter of about 9 nm. Mechanistically, PEX5 receptor along with cargo proteins associates with the PEX14 subunit of the PEX13-PEX14 docking complex in the cytosol, leading to the insertion of the receptor into the organelle membrane with the concomitant translocation of the cargo into the peroxisome matrix.</text>
</comment>
<keyword evidence="4 17" id="KW-0812">Transmembrane</keyword>
<dbReference type="EMBL" id="JAMFTS010000002">
    <property type="protein sequence ID" value="KAJ4794240.1"/>
    <property type="molecule type" value="Genomic_DNA"/>
</dbReference>
<dbReference type="Pfam" id="PF04695">
    <property type="entry name" value="Pex14_N"/>
    <property type="match status" value="1"/>
</dbReference>
<dbReference type="PANTHER" id="PTHR23058:SF0">
    <property type="entry name" value="PEROXISOMAL MEMBRANE PROTEIN PEX14"/>
    <property type="match status" value="1"/>
</dbReference>
<evidence type="ECO:0000256" key="11">
    <source>
        <dbReference type="ARBA" id="ARBA00029691"/>
    </source>
</evidence>
<dbReference type="InterPro" id="IPR006785">
    <property type="entry name" value="Pex14_N"/>
</dbReference>
<evidence type="ECO:0000256" key="17">
    <source>
        <dbReference type="SAM" id="Phobius"/>
    </source>
</evidence>
<evidence type="ECO:0000256" key="10">
    <source>
        <dbReference type="ARBA" id="ARBA00029502"/>
    </source>
</evidence>
<keyword evidence="15" id="KW-0175">Coiled coil</keyword>
<keyword evidence="5 14" id="KW-0653">Protein transport</keyword>
<sequence>MATQSQSQSQTPPQNQQIPGMEMEGDNKDAIPAAAAAAAAAPEDIREDQVQNAVRFLSHPKVRNSPVLYRRSFLEKKGLTTQEIDEAFRRVPDPPPSTATNAQPPASTHVAQPIPSTAVQPPTPQPTATALITPAVAHRRFTWYHIVLATGILAAGGAGTALFFKRVFVPRIKAWIKRVASEREDEAEKEEKQNSKLAEEAAEAAKAAASAAALVAKASQDLLSSRNEEKGYFEAFMRALDVQVKEMKLMGEAIKKLEHKRDNGVLEDQFHHSSTRNGPVSNVWGAQPVNTNGIATADYVRPSSAPGVTEPVNYKSYMEMMSMGPQKNERAPAAKPWETAPLVPTQRPNYAYAQSQSSDDGSNAEIQEPAYTAASSYPPNGTKVNTTTESSSEPWWRKKSVVKIAEAEAESDEPKQYPYGPAGNDVGLSQTQVPQRRWVPPQPPPVAMPEAAAAIRQPKPKSNVSFDEDADDAAPSGEGVGLSEGVVGPSNGVQIVEEGKVDEVEANQV</sequence>
<keyword evidence="7" id="KW-0811">Translocation</keyword>
<evidence type="ECO:0000256" key="4">
    <source>
        <dbReference type="ARBA" id="ARBA00022692"/>
    </source>
</evidence>
<evidence type="ECO:0000259" key="18">
    <source>
        <dbReference type="Pfam" id="PF04695"/>
    </source>
</evidence>
<protein>
    <recommendedName>
        <fullName evidence="10 14">Peroxisomal membrane protein PEX14</fullName>
    </recommendedName>
    <alternativeName>
        <fullName evidence="11 14">Peroxin-14</fullName>
    </alternativeName>
</protein>
<comment type="subcellular location">
    <subcellularLocation>
        <location evidence="1">Peroxisome membrane</location>
        <topology evidence="1">Single-pass membrane protein</topology>
    </subcellularLocation>
</comment>
<comment type="subunit">
    <text evidence="13">Interacts with PEX13; forming the PEX13-PEX14 docking complex. Interacts with PEX5 (via WxxxF/Y motifs).</text>
</comment>
<evidence type="ECO:0000256" key="16">
    <source>
        <dbReference type="SAM" id="MobiDB-lite"/>
    </source>
</evidence>
<reference evidence="20" key="1">
    <citation type="submission" date="2022-08" db="EMBL/GenBank/DDBJ databases">
        <authorList>
            <person name="Marques A."/>
        </authorList>
    </citation>
    <scope>NUCLEOTIDE SEQUENCE</scope>
    <source>
        <strain evidence="20">RhyPub2mFocal</strain>
        <tissue evidence="20">Leaves</tissue>
    </source>
</reference>
<keyword evidence="3 14" id="KW-0813">Transport</keyword>
<dbReference type="InterPro" id="IPR025655">
    <property type="entry name" value="PEX14"/>
</dbReference>
<name>A0AAV8FL50_9POAL</name>
<evidence type="ECO:0000256" key="9">
    <source>
        <dbReference type="ARBA" id="ARBA00023140"/>
    </source>
</evidence>
<dbReference type="AlphaFoldDB" id="A0AAV8FL50"/>
<feature type="compositionally biased region" description="Low complexity" evidence="16">
    <location>
        <begin position="1"/>
        <end position="17"/>
    </location>
</feature>
<evidence type="ECO:0000256" key="8">
    <source>
        <dbReference type="ARBA" id="ARBA00023136"/>
    </source>
</evidence>
<evidence type="ECO:0000259" key="19">
    <source>
        <dbReference type="Pfam" id="PF23020"/>
    </source>
</evidence>
<keyword evidence="8 14" id="KW-0472">Membrane</keyword>
<evidence type="ECO:0000256" key="7">
    <source>
        <dbReference type="ARBA" id="ARBA00023010"/>
    </source>
</evidence>
<gene>
    <name evidence="20" type="ORF">LUZ62_045486</name>
</gene>
<feature type="compositionally biased region" description="Polar residues" evidence="16">
    <location>
        <begin position="98"/>
        <end position="110"/>
    </location>
</feature>
<comment type="caution">
    <text evidence="20">The sequence shown here is derived from an EMBL/GenBank/DDBJ whole genome shotgun (WGS) entry which is preliminary data.</text>
</comment>
<evidence type="ECO:0000256" key="3">
    <source>
        <dbReference type="ARBA" id="ARBA00022448"/>
    </source>
</evidence>
<dbReference type="GO" id="GO:0005102">
    <property type="term" value="F:signaling receptor binding"/>
    <property type="evidence" value="ECO:0007669"/>
    <property type="project" value="TreeGrafter"/>
</dbReference>
<evidence type="ECO:0000256" key="2">
    <source>
        <dbReference type="ARBA" id="ARBA00005443"/>
    </source>
</evidence>
<proteinExistence type="inferred from homology"/>
<evidence type="ECO:0000256" key="1">
    <source>
        <dbReference type="ARBA" id="ARBA00004549"/>
    </source>
</evidence>
<feature type="region of interest" description="Disordered" evidence="16">
    <location>
        <begin position="87"/>
        <end position="126"/>
    </location>
</feature>
<dbReference type="GO" id="GO:0005778">
    <property type="term" value="C:peroxisomal membrane"/>
    <property type="evidence" value="ECO:0007669"/>
    <property type="project" value="UniProtKB-SubCell"/>
</dbReference>
<feature type="region of interest" description="Disordered" evidence="16">
    <location>
        <begin position="1"/>
        <end position="44"/>
    </location>
</feature>
<organism evidence="20 21">
    <name type="scientific">Rhynchospora pubera</name>
    <dbReference type="NCBI Taxonomy" id="906938"/>
    <lineage>
        <taxon>Eukaryota</taxon>
        <taxon>Viridiplantae</taxon>
        <taxon>Streptophyta</taxon>
        <taxon>Embryophyta</taxon>
        <taxon>Tracheophyta</taxon>
        <taxon>Spermatophyta</taxon>
        <taxon>Magnoliopsida</taxon>
        <taxon>Liliopsida</taxon>
        <taxon>Poales</taxon>
        <taxon>Cyperaceae</taxon>
        <taxon>Cyperoideae</taxon>
        <taxon>Rhynchosporeae</taxon>
        <taxon>Rhynchospora</taxon>
    </lineage>
</organism>
<keyword evidence="21" id="KW-1185">Reference proteome</keyword>
<dbReference type="GO" id="GO:0016560">
    <property type="term" value="P:protein import into peroxisome matrix, docking"/>
    <property type="evidence" value="ECO:0007669"/>
    <property type="project" value="UniProtKB-UniRule"/>
</dbReference>